<feature type="domain" description="WCX" evidence="3">
    <location>
        <begin position="242"/>
        <end position="311"/>
    </location>
</feature>
<dbReference type="Pfam" id="PF25583">
    <property type="entry name" value="WCX"/>
    <property type="match status" value="1"/>
</dbReference>
<dbReference type="EMBL" id="SJZJ01000017">
    <property type="protein sequence ID" value="TCJ23369.1"/>
    <property type="molecule type" value="Genomic_DNA"/>
</dbReference>
<dbReference type="AlphaFoldDB" id="A0A4R1BZ31"/>
<feature type="domain" description="WYL" evidence="1">
    <location>
        <begin position="148"/>
        <end position="214"/>
    </location>
</feature>
<evidence type="ECO:0000259" key="2">
    <source>
        <dbReference type="Pfam" id="PF19187"/>
    </source>
</evidence>
<dbReference type="RefSeq" id="WP_131584050.1">
    <property type="nucleotide sequence ID" value="NZ_SJZJ01000017.1"/>
</dbReference>
<comment type="caution">
    <text evidence="4">The sequence shown here is derived from an EMBL/GenBank/DDBJ whole genome shotgun (WGS) entry which is preliminary data.</text>
</comment>
<dbReference type="OrthoDB" id="5174471at2"/>
<dbReference type="PANTHER" id="PTHR34580:SF1">
    <property type="entry name" value="PROTEIN PAFC"/>
    <property type="match status" value="1"/>
</dbReference>
<protein>
    <submittedName>
        <fullName evidence="4">WYL domain-containing protein</fullName>
    </submittedName>
</protein>
<dbReference type="PANTHER" id="PTHR34580">
    <property type="match status" value="1"/>
</dbReference>
<reference evidence="4 5" key="1">
    <citation type="submission" date="2019-03" db="EMBL/GenBank/DDBJ databases">
        <authorList>
            <person name="Kim M.K.M."/>
        </authorList>
    </citation>
    <scope>NUCLEOTIDE SEQUENCE [LARGE SCALE GENOMIC DNA]</scope>
    <source>
        <strain evidence="4 5">18JY15-6</strain>
    </source>
</reference>
<dbReference type="PIRSF" id="PIRSF016838">
    <property type="entry name" value="PafC"/>
    <property type="match status" value="1"/>
</dbReference>
<evidence type="ECO:0000313" key="4">
    <source>
        <dbReference type="EMBL" id="TCJ23369.1"/>
    </source>
</evidence>
<sequence length="318" mass="34156">MSSAKDQVGRLLALVPLIRRRGEIHVDEAAALLGVTAAQLVTDLRVLIFCGWPGWLPGDLIEVDLDALEPGGDGMIRIANADYLAAPLRLSRAEASALLVALQTLRSSAGEEVLPSIDRAVAKIEEAVGAAPVASVSVQPGPRSATRSTLEGAVAAGRQVRLRYLVASRDEVTERVVDPLGVVTGGGVDYLDAWCHRADDRRSFRLDRMLEIEVLDAPAGVHDLDPLDLSEGIFRPAADLPLVSLRLAPPARWAAEYYPVESRAEGPDGSLEVTLRVADEAWLRRLLLRLTPHVSVLGPDAYAAAYRSSVADVRALYT</sequence>
<evidence type="ECO:0000313" key="5">
    <source>
        <dbReference type="Proteomes" id="UP000295453"/>
    </source>
</evidence>
<gene>
    <name evidence="4" type="ORF">EPD65_10900</name>
</gene>
<feature type="domain" description="PafC HTH" evidence="2">
    <location>
        <begin position="6"/>
        <end position="125"/>
    </location>
</feature>
<dbReference type="PROSITE" id="PS52050">
    <property type="entry name" value="WYL"/>
    <property type="match status" value="1"/>
</dbReference>
<dbReference type="InterPro" id="IPR057727">
    <property type="entry name" value="WCX_dom"/>
</dbReference>
<evidence type="ECO:0000259" key="3">
    <source>
        <dbReference type="Pfam" id="PF25583"/>
    </source>
</evidence>
<proteinExistence type="predicted"/>
<dbReference type="InterPro" id="IPR026881">
    <property type="entry name" value="WYL_dom"/>
</dbReference>
<organism evidence="4 5">
    <name type="scientific">Nocardioides jejuensis</name>
    <dbReference type="NCBI Taxonomy" id="2502782"/>
    <lineage>
        <taxon>Bacteria</taxon>
        <taxon>Bacillati</taxon>
        <taxon>Actinomycetota</taxon>
        <taxon>Actinomycetes</taxon>
        <taxon>Propionibacteriales</taxon>
        <taxon>Nocardioidaceae</taxon>
        <taxon>Nocardioides</taxon>
    </lineage>
</organism>
<dbReference type="InterPro" id="IPR028349">
    <property type="entry name" value="PafC-like"/>
</dbReference>
<name>A0A4R1BZ31_9ACTN</name>
<accession>A0A4R1BZ31</accession>
<evidence type="ECO:0000259" key="1">
    <source>
        <dbReference type="Pfam" id="PF13280"/>
    </source>
</evidence>
<dbReference type="Proteomes" id="UP000295453">
    <property type="component" value="Unassembled WGS sequence"/>
</dbReference>
<dbReference type="InterPro" id="IPR051534">
    <property type="entry name" value="CBASS_pafABC_assoc_protein"/>
</dbReference>
<keyword evidence="5" id="KW-1185">Reference proteome</keyword>
<dbReference type="Pfam" id="PF19187">
    <property type="entry name" value="HTH_PafC"/>
    <property type="match status" value="1"/>
</dbReference>
<dbReference type="Pfam" id="PF13280">
    <property type="entry name" value="WYL"/>
    <property type="match status" value="1"/>
</dbReference>
<dbReference type="InterPro" id="IPR043839">
    <property type="entry name" value="PafC_HTH"/>
</dbReference>